<dbReference type="HOGENOM" id="CLU_1715967_0_0_1"/>
<evidence type="ECO:0000313" key="2">
    <source>
        <dbReference type="EnsemblPlants" id="KEH29844"/>
    </source>
</evidence>
<dbReference type="Proteomes" id="UP000002051">
    <property type="component" value="Chromosome 4"/>
</dbReference>
<evidence type="ECO:0000313" key="3">
    <source>
        <dbReference type="Proteomes" id="UP000002051"/>
    </source>
</evidence>
<reference evidence="1 3" key="1">
    <citation type="journal article" date="2011" name="Nature">
        <title>The Medicago genome provides insight into the evolution of rhizobial symbioses.</title>
        <authorList>
            <person name="Young N.D."/>
            <person name="Debelle F."/>
            <person name="Oldroyd G.E."/>
            <person name="Geurts R."/>
            <person name="Cannon S.B."/>
            <person name="Udvardi M.K."/>
            <person name="Benedito V.A."/>
            <person name="Mayer K.F."/>
            <person name="Gouzy J."/>
            <person name="Schoof H."/>
            <person name="Van de Peer Y."/>
            <person name="Proost S."/>
            <person name="Cook D.R."/>
            <person name="Meyers B.C."/>
            <person name="Spannagl M."/>
            <person name="Cheung F."/>
            <person name="De Mita S."/>
            <person name="Krishnakumar V."/>
            <person name="Gundlach H."/>
            <person name="Zhou S."/>
            <person name="Mudge J."/>
            <person name="Bharti A.K."/>
            <person name="Murray J.D."/>
            <person name="Naoumkina M.A."/>
            <person name="Rosen B."/>
            <person name="Silverstein K.A."/>
            <person name="Tang H."/>
            <person name="Rombauts S."/>
            <person name="Zhao P.X."/>
            <person name="Zhou P."/>
            <person name="Barbe V."/>
            <person name="Bardou P."/>
            <person name="Bechner M."/>
            <person name="Bellec A."/>
            <person name="Berger A."/>
            <person name="Berges H."/>
            <person name="Bidwell S."/>
            <person name="Bisseling T."/>
            <person name="Choisne N."/>
            <person name="Couloux A."/>
            <person name="Denny R."/>
            <person name="Deshpande S."/>
            <person name="Dai X."/>
            <person name="Doyle J.J."/>
            <person name="Dudez A.M."/>
            <person name="Farmer A.D."/>
            <person name="Fouteau S."/>
            <person name="Franken C."/>
            <person name="Gibelin C."/>
            <person name="Gish J."/>
            <person name="Goldstein S."/>
            <person name="Gonzalez A.J."/>
            <person name="Green P.J."/>
            <person name="Hallab A."/>
            <person name="Hartog M."/>
            <person name="Hua A."/>
            <person name="Humphray S.J."/>
            <person name="Jeong D.H."/>
            <person name="Jing Y."/>
            <person name="Jocker A."/>
            <person name="Kenton S.M."/>
            <person name="Kim D.J."/>
            <person name="Klee K."/>
            <person name="Lai H."/>
            <person name="Lang C."/>
            <person name="Lin S."/>
            <person name="Macmil S.L."/>
            <person name="Magdelenat G."/>
            <person name="Matthews L."/>
            <person name="McCorrison J."/>
            <person name="Monaghan E.L."/>
            <person name="Mun J.H."/>
            <person name="Najar F.Z."/>
            <person name="Nicholson C."/>
            <person name="Noirot C."/>
            <person name="O'Bleness M."/>
            <person name="Paule C.R."/>
            <person name="Poulain J."/>
            <person name="Prion F."/>
            <person name="Qin B."/>
            <person name="Qu C."/>
            <person name="Retzel E.F."/>
            <person name="Riddle C."/>
            <person name="Sallet E."/>
            <person name="Samain S."/>
            <person name="Samson N."/>
            <person name="Sanders I."/>
            <person name="Saurat O."/>
            <person name="Scarpelli C."/>
            <person name="Schiex T."/>
            <person name="Segurens B."/>
            <person name="Severin A.J."/>
            <person name="Sherrier D.J."/>
            <person name="Shi R."/>
            <person name="Sims S."/>
            <person name="Singer S.R."/>
            <person name="Sinharoy S."/>
            <person name="Sterck L."/>
            <person name="Viollet A."/>
            <person name="Wang B.B."/>
            <person name="Wang K."/>
            <person name="Wang M."/>
            <person name="Wang X."/>
            <person name="Warfsmann J."/>
            <person name="Weissenbach J."/>
            <person name="White D.D."/>
            <person name="White J.D."/>
            <person name="Wiley G.B."/>
            <person name="Wincker P."/>
            <person name="Xing Y."/>
            <person name="Yang L."/>
            <person name="Yao Z."/>
            <person name="Ying F."/>
            <person name="Zhai J."/>
            <person name="Zhou L."/>
            <person name="Zuber A."/>
            <person name="Denarie J."/>
            <person name="Dixon R.A."/>
            <person name="May G.D."/>
            <person name="Schwartz D.C."/>
            <person name="Rogers J."/>
            <person name="Quetier F."/>
            <person name="Town C.D."/>
            <person name="Roe B.A."/>
        </authorList>
    </citation>
    <scope>NUCLEOTIDE SEQUENCE [LARGE SCALE GENOMIC DNA]</scope>
    <source>
        <strain evidence="1">A17</strain>
        <strain evidence="2 3">cv. Jemalong A17</strain>
    </source>
</reference>
<accession>A0A072UJC6</accession>
<dbReference type="AlphaFoldDB" id="A0A072UJC6"/>
<gene>
    <name evidence="1" type="ordered locus">MTR_4g052830</name>
</gene>
<organism evidence="1 3">
    <name type="scientific">Medicago truncatula</name>
    <name type="common">Barrel medic</name>
    <name type="synonym">Medicago tribuloides</name>
    <dbReference type="NCBI Taxonomy" id="3880"/>
    <lineage>
        <taxon>Eukaryota</taxon>
        <taxon>Viridiplantae</taxon>
        <taxon>Streptophyta</taxon>
        <taxon>Embryophyta</taxon>
        <taxon>Tracheophyta</taxon>
        <taxon>Spermatophyta</taxon>
        <taxon>Magnoliopsida</taxon>
        <taxon>eudicotyledons</taxon>
        <taxon>Gunneridae</taxon>
        <taxon>Pentapetalae</taxon>
        <taxon>rosids</taxon>
        <taxon>fabids</taxon>
        <taxon>Fabales</taxon>
        <taxon>Fabaceae</taxon>
        <taxon>Papilionoideae</taxon>
        <taxon>50 kb inversion clade</taxon>
        <taxon>NPAAA clade</taxon>
        <taxon>Hologalegina</taxon>
        <taxon>IRL clade</taxon>
        <taxon>Trifolieae</taxon>
        <taxon>Medicago</taxon>
    </lineage>
</organism>
<dbReference type="EMBL" id="CM001220">
    <property type="protein sequence ID" value="KEH29844.1"/>
    <property type="molecule type" value="Genomic_DNA"/>
</dbReference>
<dbReference type="EnsemblPlants" id="KEH29844">
    <property type="protein sequence ID" value="KEH29844"/>
    <property type="gene ID" value="MTR_4g052830"/>
</dbReference>
<evidence type="ECO:0000313" key="1">
    <source>
        <dbReference type="EMBL" id="KEH29844.1"/>
    </source>
</evidence>
<protein>
    <submittedName>
        <fullName evidence="1 2">Uncharacterized protein</fullName>
    </submittedName>
</protein>
<sequence length="153" mass="17670">MWDLLKTLYEGTEDVKQSKNLKVKKDFENCKEEYASLVNKHITIPPNKSSKVDLPKTPKPKDIDKCEACPKLHEEIVSLKNSGCSMYMTGDSSMSINFKRKERGFVPYGDNNQGLKHNRLSINQVYYNEFTITFDAQSCLIEHNTNKEIVFKQ</sequence>
<keyword evidence="3" id="KW-1185">Reference proteome</keyword>
<proteinExistence type="predicted"/>
<name>A0A072UJC6_MEDTR</name>
<reference evidence="1 3" key="2">
    <citation type="journal article" date="2014" name="BMC Genomics">
        <title>An improved genome release (version Mt4.0) for the model legume Medicago truncatula.</title>
        <authorList>
            <person name="Tang H."/>
            <person name="Krishnakumar V."/>
            <person name="Bidwell S."/>
            <person name="Rosen B."/>
            <person name="Chan A."/>
            <person name="Zhou S."/>
            <person name="Gentzbittel L."/>
            <person name="Childs K.L."/>
            <person name="Yandell M."/>
            <person name="Gundlach H."/>
            <person name="Mayer K.F."/>
            <person name="Schwartz D.C."/>
            <person name="Town C.D."/>
        </authorList>
    </citation>
    <scope>GENOME REANNOTATION</scope>
    <source>
        <strain evidence="1">A17</strain>
        <strain evidence="2 3">cv. Jemalong A17</strain>
    </source>
</reference>
<reference evidence="2" key="3">
    <citation type="submission" date="2015-04" db="UniProtKB">
        <authorList>
            <consortium name="EnsemblPlants"/>
        </authorList>
    </citation>
    <scope>IDENTIFICATION</scope>
    <source>
        <strain evidence="2">cv. Jemalong A17</strain>
    </source>
</reference>